<sequence length="486" mass="50182">MTQLRTDRLEPALVRLIAVVLLGGMLGILNSTMVSVALDPLSEEFDASLSAIGWASTGFLLAVTALIPFTSWAVDRFGSRRMWLVGLMLFLAGSLACAAAWNVGSLIAFRVVQALGAGVLDPLVLVLLARAAGPSRAGRVMGLMGVVLSLGPVLGPIAGGAIMEGLSWRWMFWLSVPVGLIALLLAVRVVPADPPRGSEPSHNRLDVIGLALLGPGLSALVLALTQSAERGVFVDWLILAPLVLGAVMLAAYAAHALRVQRTPPLIDLRLFKSGSFTASVSVMTLNGLATFAGLFTLPLYYQQARGHGTLAAGLLVAPIGLGAALAMPLAGSLSDRIGSRSLVQGGAVAAALGGLWLTRVSATTPEVWSSMAALIMGAGMGFVGAPTMGSLYRTLPPHLVPQGSSVLYMLNQLGAALGIAFVTVIMKTLGDGNVLDGIHSVYWFTVGTLALLLIATAFLPVHSASEVVAVAEPGEQPSTVAPPSSN</sequence>
<name>A0ABW6UFC4_9ACTN</name>
<feature type="transmembrane region" description="Helical" evidence="9">
    <location>
        <begin position="278"/>
        <end position="301"/>
    </location>
</feature>
<dbReference type="Gene3D" id="1.20.1250.20">
    <property type="entry name" value="MFS general substrate transporter like domains"/>
    <property type="match status" value="1"/>
</dbReference>
<gene>
    <name evidence="11" type="ORF">ACFY1D_11815</name>
</gene>
<feature type="transmembrane region" description="Helical" evidence="9">
    <location>
        <begin position="168"/>
        <end position="187"/>
    </location>
</feature>
<feature type="transmembrane region" description="Helical" evidence="9">
    <location>
        <begin position="342"/>
        <end position="361"/>
    </location>
</feature>
<feature type="transmembrane region" description="Helical" evidence="9">
    <location>
        <begin position="140"/>
        <end position="162"/>
    </location>
</feature>
<keyword evidence="8" id="KW-0046">Antibiotic resistance</keyword>
<accession>A0ABW6UFC4</accession>
<evidence type="ECO:0000256" key="9">
    <source>
        <dbReference type="SAM" id="Phobius"/>
    </source>
</evidence>
<evidence type="ECO:0000256" key="5">
    <source>
        <dbReference type="ARBA" id="ARBA00022692"/>
    </source>
</evidence>
<feature type="domain" description="Major facilitator superfamily (MFS) profile" evidence="10">
    <location>
        <begin position="16"/>
        <end position="464"/>
    </location>
</feature>
<feature type="transmembrane region" description="Helical" evidence="9">
    <location>
        <begin position="367"/>
        <end position="385"/>
    </location>
</feature>
<feature type="transmembrane region" description="Helical" evidence="9">
    <location>
        <begin position="406"/>
        <end position="429"/>
    </location>
</feature>
<dbReference type="RefSeq" id="WP_387885765.1">
    <property type="nucleotide sequence ID" value="NZ_JBIAWJ010000004.1"/>
</dbReference>
<comment type="similarity">
    <text evidence="2">Belongs to the major facilitator superfamily. EmrB family.</text>
</comment>
<evidence type="ECO:0000313" key="11">
    <source>
        <dbReference type="EMBL" id="MFF4522117.1"/>
    </source>
</evidence>
<dbReference type="PROSITE" id="PS50850">
    <property type="entry name" value="MFS"/>
    <property type="match status" value="1"/>
</dbReference>
<evidence type="ECO:0000256" key="1">
    <source>
        <dbReference type="ARBA" id="ARBA00004651"/>
    </source>
</evidence>
<dbReference type="EMBL" id="JBIAWJ010000004">
    <property type="protein sequence ID" value="MFF4522117.1"/>
    <property type="molecule type" value="Genomic_DNA"/>
</dbReference>
<feature type="transmembrane region" description="Helical" evidence="9">
    <location>
        <begin position="307"/>
        <end position="330"/>
    </location>
</feature>
<keyword evidence="5 9" id="KW-0812">Transmembrane</keyword>
<keyword evidence="12" id="KW-1185">Reference proteome</keyword>
<organism evidence="11 12">
    <name type="scientific">Streptomyces bluensis</name>
    <dbReference type="NCBI Taxonomy" id="33897"/>
    <lineage>
        <taxon>Bacteria</taxon>
        <taxon>Bacillati</taxon>
        <taxon>Actinomycetota</taxon>
        <taxon>Actinomycetes</taxon>
        <taxon>Kitasatosporales</taxon>
        <taxon>Streptomycetaceae</taxon>
        <taxon>Streptomyces</taxon>
    </lineage>
</organism>
<dbReference type="Pfam" id="PF07690">
    <property type="entry name" value="MFS_1"/>
    <property type="match status" value="1"/>
</dbReference>
<comment type="subcellular location">
    <subcellularLocation>
        <location evidence="1">Cell membrane</location>
        <topology evidence="1">Multi-pass membrane protein</topology>
    </subcellularLocation>
</comment>
<evidence type="ECO:0000259" key="10">
    <source>
        <dbReference type="PROSITE" id="PS50850"/>
    </source>
</evidence>
<protein>
    <submittedName>
        <fullName evidence="11">DHA2 family efflux MFS transporter permease subunit</fullName>
    </submittedName>
</protein>
<feature type="transmembrane region" description="Helical" evidence="9">
    <location>
        <begin position="12"/>
        <end position="31"/>
    </location>
</feature>
<keyword evidence="3" id="KW-0813">Transport</keyword>
<evidence type="ECO:0000313" key="12">
    <source>
        <dbReference type="Proteomes" id="UP001602058"/>
    </source>
</evidence>
<evidence type="ECO:0000256" key="3">
    <source>
        <dbReference type="ARBA" id="ARBA00022448"/>
    </source>
</evidence>
<dbReference type="InterPro" id="IPR011701">
    <property type="entry name" value="MFS"/>
</dbReference>
<dbReference type="PANTHER" id="PTHR42718:SF9">
    <property type="entry name" value="MAJOR FACILITATOR SUPERFAMILY MULTIDRUG TRANSPORTER MFSC"/>
    <property type="match status" value="1"/>
</dbReference>
<evidence type="ECO:0000256" key="7">
    <source>
        <dbReference type="ARBA" id="ARBA00023136"/>
    </source>
</evidence>
<keyword evidence="6 9" id="KW-1133">Transmembrane helix</keyword>
<proteinExistence type="inferred from homology"/>
<evidence type="ECO:0000256" key="4">
    <source>
        <dbReference type="ARBA" id="ARBA00022475"/>
    </source>
</evidence>
<dbReference type="PRINTS" id="PR01036">
    <property type="entry name" value="TCRTETB"/>
</dbReference>
<dbReference type="PANTHER" id="PTHR42718">
    <property type="entry name" value="MAJOR FACILITATOR SUPERFAMILY MULTIDRUG TRANSPORTER MFSC"/>
    <property type="match status" value="1"/>
</dbReference>
<dbReference type="InterPro" id="IPR004638">
    <property type="entry name" value="EmrB-like"/>
</dbReference>
<dbReference type="InterPro" id="IPR020846">
    <property type="entry name" value="MFS_dom"/>
</dbReference>
<comment type="caution">
    <text evidence="11">The sequence shown here is derived from an EMBL/GenBank/DDBJ whole genome shotgun (WGS) entry which is preliminary data.</text>
</comment>
<feature type="transmembrane region" description="Helical" evidence="9">
    <location>
        <begin position="441"/>
        <end position="461"/>
    </location>
</feature>
<keyword evidence="4" id="KW-1003">Cell membrane</keyword>
<reference evidence="11 12" key="1">
    <citation type="submission" date="2024-10" db="EMBL/GenBank/DDBJ databases">
        <title>The Natural Products Discovery Center: Release of the First 8490 Sequenced Strains for Exploring Actinobacteria Biosynthetic Diversity.</title>
        <authorList>
            <person name="Kalkreuter E."/>
            <person name="Kautsar S.A."/>
            <person name="Yang D."/>
            <person name="Bader C.D."/>
            <person name="Teijaro C.N."/>
            <person name="Fluegel L."/>
            <person name="Davis C.M."/>
            <person name="Simpson J.R."/>
            <person name="Lauterbach L."/>
            <person name="Steele A.D."/>
            <person name="Gui C."/>
            <person name="Meng S."/>
            <person name="Li G."/>
            <person name="Viehrig K."/>
            <person name="Ye F."/>
            <person name="Su P."/>
            <person name="Kiefer A.F."/>
            <person name="Nichols A."/>
            <person name="Cepeda A.J."/>
            <person name="Yan W."/>
            <person name="Fan B."/>
            <person name="Jiang Y."/>
            <person name="Adhikari A."/>
            <person name="Zheng C.-J."/>
            <person name="Schuster L."/>
            <person name="Cowan T.M."/>
            <person name="Smanski M.J."/>
            <person name="Chevrette M.G."/>
            <person name="De Carvalho L.P.S."/>
            <person name="Shen B."/>
        </authorList>
    </citation>
    <scope>NUCLEOTIDE SEQUENCE [LARGE SCALE GENOMIC DNA]</scope>
    <source>
        <strain evidence="11 12">NPDC001390</strain>
    </source>
</reference>
<feature type="transmembrane region" description="Helical" evidence="9">
    <location>
        <begin position="51"/>
        <end position="70"/>
    </location>
</feature>
<dbReference type="InterPro" id="IPR036259">
    <property type="entry name" value="MFS_trans_sf"/>
</dbReference>
<dbReference type="NCBIfam" id="TIGR00711">
    <property type="entry name" value="efflux_EmrB"/>
    <property type="match status" value="1"/>
</dbReference>
<evidence type="ECO:0000256" key="2">
    <source>
        <dbReference type="ARBA" id="ARBA00008537"/>
    </source>
</evidence>
<dbReference type="SUPFAM" id="SSF103473">
    <property type="entry name" value="MFS general substrate transporter"/>
    <property type="match status" value="1"/>
</dbReference>
<evidence type="ECO:0000256" key="6">
    <source>
        <dbReference type="ARBA" id="ARBA00022989"/>
    </source>
</evidence>
<feature type="transmembrane region" description="Helical" evidence="9">
    <location>
        <begin position="207"/>
        <end position="224"/>
    </location>
</feature>
<keyword evidence="7 9" id="KW-0472">Membrane</keyword>
<feature type="transmembrane region" description="Helical" evidence="9">
    <location>
        <begin position="236"/>
        <end position="257"/>
    </location>
</feature>
<dbReference type="Proteomes" id="UP001602058">
    <property type="component" value="Unassembled WGS sequence"/>
</dbReference>
<feature type="transmembrane region" description="Helical" evidence="9">
    <location>
        <begin position="82"/>
        <end position="101"/>
    </location>
</feature>
<evidence type="ECO:0000256" key="8">
    <source>
        <dbReference type="ARBA" id="ARBA00023251"/>
    </source>
</evidence>